<keyword evidence="2" id="KW-1185">Reference proteome</keyword>
<dbReference type="EMBL" id="JAGINW010000001">
    <property type="protein sequence ID" value="MBP2323328.1"/>
    <property type="molecule type" value="Genomic_DNA"/>
</dbReference>
<evidence type="ECO:0000313" key="1">
    <source>
        <dbReference type="EMBL" id="MBP2323328.1"/>
    </source>
</evidence>
<dbReference type="RefSeq" id="WP_209639554.1">
    <property type="nucleotide sequence ID" value="NZ_JAGINW010000001.1"/>
</dbReference>
<proteinExistence type="predicted"/>
<evidence type="ECO:0000313" key="2">
    <source>
        <dbReference type="Proteomes" id="UP001519332"/>
    </source>
</evidence>
<name>A0ABS4TFX6_9PSEU</name>
<gene>
    <name evidence="1" type="ORF">JOF56_003713</name>
</gene>
<protein>
    <submittedName>
        <fullName evidence="1">Uncharacterized protein</fullName>
    </submittedName>
</protein>
<comment type="caution">
    <text evidence="1">The sequence shown here is derived from an EMBL/GenBank/DDBJ whole genome shotgun (WGS) entry which is preliminary data.</text>
</comment>
<accession>A0ABS4TFX6</accession>
<organism evidence="1 2">
    <name type="scientific">Kibdelosporangium banguiense</name>
    <dbReference type="NCBI Taxonomy" id="1365924"/>
    <lineage>
        <taxon>Bacteria</taxon>
        <taxon>Bacillati</taxon>
        <taxon>Actinomycetota</taxon>
        <taxon>Actinomycetes</taxon>
        <taxon>Pseudonocardiales</taxon>
        <taxon>Pseudonocardiaceae</taxon>
        <taxon>Kibdelosporangium</taxon>
    </lineage>
</organism>
<reference evidence="1 2" key="1">
    <citation type="submission" date="2021-03" db="EMBL/GenBank/DDBJ databases">
        <title>Sequencing the genomes of 1000 actinobacteria strains.</title>
        <authorList>
            <person name="Klenk H.-P."/>
        </authorList>
    </citation>
    <scope>NUCLEOTIDE SEQUENCE [LARGE SCALE GENOMIC DNA]</scope>
    <source>
        <strain evidence="1 2">DSM 46670</strain>
    </source>
</reference>
<dbReference type="Proteomes" id="UP001519332">
    <property type="component" value="Unassembled WGS sequence"/>
</dbReference>
<sequence length="264" mass="29403">MRADELLILNYSGFSRHVRSLFWNMRDSRSFTELFLRDPAGTISRKVFNGYMPPMPETLNQANRILFSVLSNPGFMEFTRNLQEEMESEARREAANEGIEDFEEGLRLYATRMDRTALYNRVADGLIRNMDRELLFSMAFVDPTTRLMPDPGGGGGGDWCPDIPEPGGKLPDLCPDPKVGPKGPPVGSTLAYHEVAVVTVAVALAFVVVTVIDFTPKPAPVGLTREDIAAVSNLLSDRFERRAMILREQGVLTDPDAIRRGPQL</sequence>